<keyword evidence="4" id="KW-1185">Reference proteome</keyword>
<evidence type="ECO:0000313" key="3">
    <source>
        <dbReference type="EMBL" id="SDW51587.1"/>
    </source>
</evidence>
<dbReference type="Pfam" id="PF01370">
    <property type="entry name" value="Epimerase"/>
    <property type="match status" value="1"/>
</dbReference>
<reference evidence="2" key="1">
    <citation type="journal article" date="2014" name="Int. J. Syst. Evol. Microbiol.">
        <title>Complete genome sequence of Corynebacterium casei LMG S-19264T (=DSM 44701T), isolated from a smear-ripened cheese.</title>
        <authorList>
            <consortium name="US DOE Joint Genome Institute (JGI-PGF)"/>
            <person name="Walter F."/>
            <person name="Albersmeier A."/>
            <person name="Kalinowski J."/>
            <person name="Ruckert C."/>
        </authorList>
    </citation>
    <scope>NUCLEOTIDE SEQUENCE</scope>
    <source>
        <strain evidence="2">CGMCC 1.10859</strain>
    </source>
</reference>
<dbReference type="Proteomes" id="UP000199541">
    <property type="component" value="Unassembled WGS sequence"/>
</dbReference>
<dbReference type="Gene3D" id="3.40.50.720">
    <property type="entry name" value="NAD(P)-binding Rossmann-like Domain"/>
    <property type="match status" value="1"/>
</dbReference>
<dbReference type="InterPro" id="IPR001509">
    <property type="entry name" value="Epimerase_deHydtase"/>
</dbReference>
<reference evidence="3 4" key="2">
    <citation type="submission" date="2016-10" db="EMBL/GenBank/DDBJ databases">
        <authorList>
            <person name="Varghese N."/>
            <person name="Submissions S."/>
        </authorList>
    </citation>
    <scope>NUCLEOTIDE SEQUENCE [LARGE SCALE GENOMIC DNA]</scope>
    <source>
        <strain evidence="3 4">DSM 24802</strain>
    </source>
</reference>
<reference evidence="2" key="3">
    <citation type="submission" date="2023-06" db="EMBL/GenBank/DDBJ databases">
        <authorList>
            <person name="Sun Q."/>
            <person name="Zhou Y."/>
        </authorList>
    </citation>
    <scope>NUCLEOTIDE SEQUENCE</scope>
    <source>
        <strain evidence="2">CGMCC 1.10859</strain>
    </source>
</reference>
<sequence length="291" mass="32002">MDQVVLVLGASGLFGSHAARAFERAGWQVRRYSRARGDMAGAAHGADLIVNALNPPAYHHWARLVPAITQEVLGAAQANGAAVLVPGNVYVFGKEPGPWGVATPHRAHTRKGRIRAQMEAAYRDAAARGTQVILLRGGDFLAPGEARSLLDMVVLKHLARGRITTMGPPSVPRAYAYLPDMARAAVMLAEGRANLASYEDVPFPGLTFSTEELRAALQDRLERPLRMRPFPWWAMRLASPVWELARELSEMRYLYRMPHRLDNARFAELLPNFRGISLPDLAVQEVAALSV</sequence>
<dbReference type="AlphaFoldDB" id="A0AAN4UNC2"/>
<proteinExistence type="predicted"/>
<dbReference type="Proteomes" id="UP000634647">
    <property type="component" value="Unassembled WGS sequence"/>
</dbReference>
<evidence type="ECO:0000313" key="2">
    <source>
        <dbReference type="EMBL" id="GHD98212.1"/>
    </source>
</evidence>
<feature type="domain" description="NAD-dependent epimerase/dehydratase" evidence="1">
    <location>
        <begin position="5"/>
        <end position="195"/>
    </location>
</feature>
<name>A0AAN4UNC2_9RHOB</name>
<evidence type="ECO:0000313" key="5">
    <source>
        <dbReference type="Proteomes" id="UP000634647"/>
    </source>
</evidence>
<evidence type="ECO:0000313" key="4">
    <source>
        <dbReference type="Proteomes" id="UP000199541"/>
    </source>
</evidence>
<comment type="caution">
    <text evidence="2">The sequence shown here is derived from an EMBL/GenBank/DDBJ whole genome shotgun (WGS) entry which is preliminary data.</text>
</comment>
<dbReference type="SUPFAM" id="SSF51735">
    <property type="entry name" value="NAD(P)-binding Rossmann-fold domains"/>
    <property type="match status" value="1"/>
</dbReference>
<organism evidence="2 5">
    <name type="scientific">Allgaiera indica</name>
    <dbReference type="NCBI Taxonomy" id="765699"/>
    <lineage>
        <taxon>Bacteria</taxon>
        <taxon>Pseudomonadati</taxon>
        <taxon>Pseudomonadota</taxon>
        <taxon>Alphaproteobacteria</taxon>
        <taxon>Rhodobacterales</taxon>
        <taxon>Paracoccaceae</taxon>
        <taxon>Allgaiera</taxon>
    </lineage>
</organism>
<gene>
    <name evidence="2" type="ORF">GCM10008024_00820</name>
    <name evidence="3" type="ORF">SAMN05444006_104135</name>
</gene>
<dbReference type="InterPro" id="IPR036291">
    <property type="entry name" value="NAD(P)-bd_dom_sf"/>
</dbReference>
<accession>A0AAN4UNC2</accession>
<protein>
    <submittedName>
        <fullName evidence="2">Membrane protein</fullName>
    </submittedName>
    <submittedName>
        <fullName evidence="3">dTDP-4-dehydrorhamnose reductase</fullName>
    </submittedName>
</protein>
<dbReference type="EMBL" id="FNOB01000004">
    <property type="protein sequence ID" value="SDW51587.1"/>
    <property type="molecule type" value="Genomic_DNA"/>
</dbReference>
<dbReference type="EMBL" id="BNAB01000001">
    <property type="protein sequence ID" value="GHD98212.1"/>
    <property type="molecule type" value="Genomic_DNA"/>
</dbReference>
<evidence type="ECO:0000259" key="1">
    <source>
        <dbReference type="Pfam" id="PF01370"/>
    </source>
</evidence>